<dbReference type="PANTHER" id="PTHR11135:SF1">
    <property type="entry name" value="PROTEIN YHCC"/>
    <property type="match status" value="1"/>
</dbReference>
<dbReference type="NCBIfam" id="TIGR01212">
    <property type="entry name" value="TIGR01212 family radical SAM protein"/>
    <property type="match status" value="1"/>
</dbReference>
<dbReference type="InterPro" id="IPR058240">
    <property type="entry name" value="rSAM_sf"/>
</dbReference>
<keyword evidence="4" id="KW-0479">Metal-binding</keyword>
<dbReference type="SFLD" id="SFLDG01086">
    <property type="entry name" value="elongater_protein-like"/>
    <property type="match status" value="1"/>
</dbReference>
<dbReference type="PANTHER" id="PTHR11135">
    <property type="entry name" value="HISTONE ACETYLTRANSFERASE-RELATED"/>
    <property type="match status" value="1"/>
</dbReference>
<dbReference type="Proteomes" id="UP000657421">
    <property type="component" value="Unassembled WGS sequence"/>
</dbReference>
<protein>
    <submittedName>
        <fullName evidence="8">TIGR01212 family radical SAM protein</fullName>
    </submittedName>
</protein>
<dbReference type="SMART" id="SM00729">
    <property type="entry name" value="Elp3"/>
    <property type="match status" value="1"/>
</dbReference>
<dbReference type="InterPro" id="IPR023404">
    <property type="entry name" value="rSAM_horseshoe"/>
</dbReference>
<evidence type="ECO:0000313" key="8">
    <source>
        <dbReference type="EMBL" id="MBC8573986.1"/>
    </source>
</evidence>
<comment type="cofactor">
    <cofactor evidence="1">
        <name>[4Fe-4S] cluster</name>
        <dbReference type="ChEBI" id="CHEBI:49883"/>
    </cofactor>
</comment>
<keyword evidence="5" id="KW-0408">Iron</keyword>
<keyword evidence="3" id="KW-0949">S-adenosyl-L-methionine</keyword>
<evidence type="ECO:0000256" key="6">
    <source>
        <dbReference type="ARBA" id="ARBA00023014"/>
    </source>
</evidence>
<feature type="domain" description="Radical SAM core" evidence="7">
    <location>
        <begin position="20"/>
        <end position="258"/>
    </location>
</feature>
<dbReference type="SFLD" id="SFLDS00029">
    <property type="entry name" value="Radical_SAM"/>
    <property type="match status" value="1"/>
</dbReference>
<comment type="caution">
    <text evidence="8">The sequence shown here is derived from an EMBL/GenBank/DDBJ whole genome shotgun (WGS) entry which is preliminary data.</text>
</comment>
<proteinExistence type="predicted"/>
<dbReference type="EMBL" id="JACRSZ010000014">
    <property type="protein sequence ID" value="MBC8573986.1"/>
    <property type="molecule type" value="Genomic_DNA"/>
</dbReference>
<dbReference type="SUPFAM" id="SSF102114">
    <property type="entry name" value="Radical SAM enzymes"/>
    <property type="match status" value="1"/>
</dbReference>
<dbReference type="RefSeq" id="WP_249309444.1">
    <property type="nucleotide sequence ID" value="NZ_JACRSZ010000014.1"/>
</dbReference>
<evidence type="ECO:0000259" key="7">
    <source>
        <dbReference type="PROSITE" id="PS51918"/>
    </source>
</evidence>
<dbReference type="PROSITE" id="PS51918">
    <property type="entry name" value="RADICAL_SAM"/>
    <property type="match status" value="1"/>
</dbReference>
<keyword evidence="9" id="KW-1185">Reference proteome</keyword>
<sequence>MQKIWGEKPYRSLDWQLKTQFGEKVYKLALNGGMSCPNRDGKVGRGGCIFCSEGGSGDFAADGHLSVKEQIAIQKESLRDKKPARKYIAYFQAYTNTYAPVDYLERIFTEAIEDPEVVILSIATRPDCLPEDVLDLLARLNQQKPVWVELGLQTMHEESAQIIHRGYDLACFERAVSGLRSREMDVIVHTILGLPGEGRKEVLQTIDYLNHMDIQGIKLQLLHILKGTQLGQIYLEQKEGKEFISPMTMEAYIDLVIDCVEHLSPEITIHRLTGDGPKELLLAPMWSTRKRTVLNEIHKELKKRDAWQGKRYERSTL</sequence>
<evidence type="ECO:0000256" key="1">
    <source>
        <dbReference type="ARBA" id="ARBA00001966"/>
    </source>
</evidence>
<dbReference type="InterPro" id="IPR007197">
    <property type="entry name" value="rSAM"/>
</dbReference>
<dbReference type="InterPro" id="IPR005911">
    <property type="entry name" value="YhcC-like"/>
</dbReference>
<keyword evidence="6" id="KW-0411">Iron-sulfur</keyword>
<name>A0ABR7NC55_9FIRM</name>
<evidence type="ECO:0000256" key="3">
    <source>
        <dbReference type="ARBA" id="ARBA00022691"/>
    </source>
</evidence>
<dbReference type="SFLD" id="SFLDG01091">
    <property type="entry name" value="uncharacterized_CHP01210-like"/>
    <property type="match status" value="1"/>
</dbReference>
<dbReference type="InterPro" id="IPR032432">
    <property type="entry name" value="Radical_SAM_C"/>
</dbReference>
<keyword evidence="2" id="KW-0004">4Fe-4S</keyword>
<dbReference type="Pfam" id="PF16199">
    <property type="entry name" value="Radical_SAM_C"/>
    <property type="match status" value="1"/>
</dbReference>
<dbReference type="CDD" id="cd01335">
    <property type="entry name" value="Radical_SAM"/>
    <property type="match status" value="1"/>
</dbReference>
<dbReference type="Gene3D" id="3.80.30.20">
    <property type="entry name" value="tm_1862 like domain"/>
    <property type="match status" value="1"/>
</dbReference>
<dbReference type="InterPro" id="IPR039661">
    <property type="entry name" value="ELP3"/>
</dbReference>
<organism evidence="8 9">
    <name type="scientific">Jingyaoa shaoxingensis</name>
    <dbReference type="NCBI Taxonomy" id="2763671"/>
    <lineage>
        <taxon>Bacteria</taxon>
        <taxon>Bacillati</taxon>
        <taxon>Bacillota</taxon>
        <taxon>Clostridia</taxon>
        <taxon>Lachnospirales</taxon>
        <taxon>Lachnospiraceae</taxon>
        <taxon>Jingyaoa</taxon>
    </lineage>
</organism>
<gene>
    <name evidence="8" type="ORF">H8716_12980</name>
</gene>
<reference evidence="8 9" key="1">
    <citation type="submission" date="2020-08" db="EMBL/GenBank/DDBJ databases">
        <title>Genome public.</title>
        <authorList>
            <person name="Liu C."/>
            <person name="Sun Q."/>
        </authorList>
    </citation>
    <scope>NUCLEOTIDE SEQUENCE [LARGE SCALE GENOMIC DNA]</scope>
    <source>
        <strain evidence="8 9">NSJ-46</strain>
    </source>
</reference>
<evidence type="ECO:0000313" key="9">
    <source>
        <dbReference type="Proteomes" id="UP000657421"/>
    </source>
</evidence>
<dbReference type="Pfam" id="PF04055">
    <property type="entry name" value="Radical_SAM"/>
    <property type="match status" value="1"/>
</dbReference>
<evidence type="ECO:0000256" key="5">
    <source>
        <dbReference type="ARBA" id="ARBA00023004"/>
    </source>
</evidence>
<evidence type="ECO:0000256" key="4">
    <source>
        <dbReference type="ARBA" id="ARBA00022723"/>
    </source>
</evidence>
<dbReference type="InterPro" id="IPR006638">
    <property type="entry name" value="Elp3/MiaA/NifB-like_rSAM"/>
</dbReference>
<evidence type="ECO:0000256" key="2">
    <source>
        <dbReference type="ARBA" id="ARBA00022485"/>
    </source>
</evidence>
<accession>A0ABR7NC55</accession>